<keyword evidence="1" id="KW-0812">Transmembrane</keyword>
<dbReference type="SUPFAM" id="SSF54523">
    <property type="entry name" value="Pili subunits"/>
    <property type="match status" value="1"/>
</dbReference>
<dbReference type="InterPro" id="IPR045584">
    <property type="entry name" value="Pilin-like"/>
</dbReference>
<evidence type="ECO:0000313" key="3">
    <source>
        <dbReference type="Proteomes" id="UP000034231"/>
    </source>
</evidence>
<dbReference type="Gene3D" id="3.30.700.10">
    <property type="entry name" value="Glycoprotein, Type 4 Pilin"/>
    <property type="match status" value="1"/>
</dbReference>
<evidence type="ECO:0000313" key="2">
    <source>
        <dbReference type="EMBL" id="KKQ49564.1"/>
    </source>
</evidence>
<dbReference type="Proteomes" id="UP000034231">
    <property type="component" value="Unassembled WGS sequence"/>
</dbReference>
<dbReference type="EMBL" id="LBTX01000013">
    <property type="protein sequence ID" value="KKQ49564.1"/>
    <property type="molecule type" value="Genomic_DNA"/>
</dbReference>
<reference evidence="2 3" key="1">
    <citation type="journal article" date="2015" name="Nature">
        <title>rRNA introns, odd ribosomes, and small enigmatic genomes across a large radiation of phyla.</title>
        <authorList>
            <person name="Brown C.T."/>
            <person name="Hug L.A."/>
            <person name="Thomas B.C."/>
            <person name="Sharon I."/>
            <person name="Castelle C.J."/>
            <person name="Singh A."/>
            <person name="Wilkins M.J."/>
            <person name="Williams K.H."/>
            <person name="Banfield J.F."/>
        </authorList>
    </citation>
    <scope>NUCLEOTIDE SEQUENCE [LARGE SCALE GENOMIC DNA]</scope>
</reference>
<gene>
    <name evidence="2" type="ORF">US68_C0013G0004</name>
</gene>
<name>A0A0G0KK59_9BACT</name>
<comment type="caution">
    <text evidence="2">The sequence shown here is derived from an EMBL/GenBank/DDBJ whole genome shotgun (WGS) entry which is preliminary data.</text>
</comment>
<evidence type="ECO:0008006" key="4">
    <source>
        <dbReference type="Google" id="ProtNLM"/>
    </source>
</evidence>
<keyword evidence="1" id="KW-0472">Membrane</keyword>
<protein>
    <recommendedName>
        <fullName evidence="4">Type II secretion system protein G</fullName>
    </recommendedName>
</protein>
<sequence>MRIVKKSRSFSLFEILITVLLLSALIVTSYLAIPKLIEKAYDARRKTDLNKIKTNLEIYYDSAKEFPATLPDCGQPLVYKSQILMSSFPCDPVTKLPYYYQTKSGDTQSFRLYAILANSQDISIAKAGCLGGCGSDCNYNYGVSSSNTGLVQCSYVCSPSKRCILYNDPSVSDCPKLYYNDSTCNNECSLPANRCHDESGKNIPY</sequence>
<keyword evidence="1" id="KW-1133">Transmembrane helix</keyword>
<proteinExistence type="predicted"/>
<evidence type="ECO:0000256" key="1">
    <source>
        <dbReference type="SAM" id="Phobius"/>
    </source>
</evidence>
<feature type="transmembrane region" description="Helical" evidence="1">
    <location>
        <begin position="12"/>
        <end position="33"/>
    </location>
</feature>
<dbReference type="AlphaFoldDB" id="A0A0G0KK59"/>
<organism evidence="2 3">
    <name type="scientific">Candidatus Shapirobacteria bacterium GW2011_GWE1_38_10</name>
    <dbReference type="NCBI Taxonomy" id="1618488"/>
    <lineage>
        <taxon>Bacteria</taxon>
        <taxon>Candidatus Shapironibacteriota</taxon>
    </lineage>
</organism>
<accession>A0A0G0KK59</accession>